<keyword evidence="18" id="KW-0458">Lysosome</keyword>
<feature type="signal peptide" evidence="21">
    <location>
        <begin position="1"/>
        <end position="25"/>
    </location>
</feature>
<evidence type="ECO:0000256" key="5">
    <source>
        <dbReference type="ARBA" id="ARBA00014116"/>
    </source>
</evidence>
<dbReference type="STRING" id="1035707.SAMN05216552_102459"/>
<evidence type="ECO:0000256" key="20">
    <source>
        <dbReference type="ARBA" id="ARBA00033328"/>
    </source>
</evidence>
<keyword evidence="6" id="KW-0964">Secreted</keyword>
<evidence type="ECO:0000313" key="24">
    <source>
        <dbReference type="Proteomes" id="UP000199391"/>
    </source>
</evidence>
<keyword evidence="13" id="KW-0862">Zinc</keyword>
<dbReference type="GO" id="GO:0004180">
    <property type="term" value="F:carboxypeptidase activity"/>
    <property type="evidence" value="ECO:0007669"/>
    <property type="project" value="UniProtKB-KW"/>
</dbReference>
<feature type="domain" description="Peptidase M28" evidence="22">
    <location>
        <begin position="259"/>
        <end position="445"/>
    </location>
</feature>
<dbReference type="Gene3D" id="3.40.630.10">
    <property type="entry name" value="Zn peptidases"/>
    <property type="match status" value="1"/>
</dbReference>
<dbReference type="Pfam" id="PF04389">
    <property type="entry name" value="Peptidase_M28"/>
    <property type="match status" value="1"/>
</dbReference>
<keyword evidence="24" id="KW-1185">Reference proteome</keyword>
<comment type="subcellular location">
    <subcellularLocation>
        <location evidence="1">Endoplasmic reticulum</location>
    </subcellularLocation>
    <subcellularLocation>
        <location evidence="3">Golgi apparatus</location>
    </subcellularLocation>
    <subcellularLocation>
        <location evidence="2">Lysosome</location>
    </subcellularLocation>
    <subcellularLocation>
        <location evidence="4">Secreted</location>
    </subcellularLocation>
</comment>
<keyword evidence="17" id="KW-0325">Glycoprotein</keyword>
<keyword evidence="8" id="KW-0645">Protease</keyword>
<dbReference type="GO" id="GO:0005576">
    <property type="term" value="C:extracellular region"/>
    <property type="evidence" value="ECO:0007669"/>
    <property type="project" value="UniProtKB-SubCell"/>
</dbReference>
<dbReference type="Proteomes" id="UP000199391">
    <property type="component" value="Unassembled WGS sequence"/>
</dbReference>
<keyword evidence="10 21" id="KW-0732">Signal</keyword>
<evidence type="ECO:0000256" key="12">
    <source>
        <dbReference type="ARBA" id="ARBA00022824"/>
    </source>
</evidence>
<evidence type="ECO:0000313" key="23">
    <source>
        <dbReference type="EMBL" id="SFV05643.1"/>
    </source>
</evidence>
<dbReference type="GO" id="GO:0006508">
    <property type="term" value="P:proteolysis"/>
    <property type="evidence" value="ECO:0007669"/>
    <property type="project" value="UniProtKB-KW"/>
</dbReference>
<keyword evidence="16" id="KW-0865">Zymogen</keyword>
<evidence type="ECO:0000256" key="9">
    <source>
        <dbReference type="ARBA" id="ARBA00022723"/>
    </source>
</evidence>
<evidence type="ECO:0000256" key="11">
    <source>
        <dbReference type="ARBA" id="ARBA00022801"/>
    </source>
</evidence>
<evidence type="ECO:0000256" key="21">
    <source>
        <dbReference type="SAM" id="SignalP"/>
    </source>
</evidence>
<keyword evidence="7" id="KW-0121">Carboxypeptidase</keyword>
<dbReference type="GO" id="GO:0070573">
    <property type="term" value="F:metallodipeptidase activity"/>
    <property type="evidence" value="ECO:0007669"/>
    <property type="project" value="InterPro"/>
</dbReference>
<name>A0A1I7L7G6_9BURK</name>
<dbReference type="GO" id="GO:0046872">
    <property type="term" value="F:metal ion binding"/>
    <property type="evidence" value="ECO:0007669"/>
    <property type="project" value="UniProtKB-KW"/>
</dbReference>
<evidence type="ECO:0000256" key="15">
    <source>
        <dbReference type="ARBA" id="ARBA00023049"/>
    </source>
</evidence>
<dbReference type="PANTHER" id="PTHR12053">
    <property type="entry name" value="PROTEASE FAMILY M28 PLASMA GLUTAMATE CARBOXYPEPTIDASE-RELATED"/>
    <property type="match status" value="1"/>
</dbReference>
<comment type="subunit">
    <text evidence="19">Homodimer. The monomeric form is inactive while the homodimer is active.</text>
</comment>
<dbReference type="OrthoDB" id="9769665at2"/>
<organism evidence="23 24">
    <name type="scientific">Pseudoduganella namucuonensis</name>
    <dbReference type="NCBI Taxonomy" id="1035707"/>
    <lineage>
        <taxon>Bacteria</taxon>
        <taxon>Pseudomonadati</taxon>
        <taxon>Pseudomonadota</taxon>
        <taxon>Betaproteobacteria</taxon>
        <taxon>Burkholderiales</taxon>
        <taxon>Oxalobacteraceae</taxon>
        <taxon>Telluria group</taxon>
        <taxon>Pseudoduganella</taxon>
    </lineage>
</organism>
<keyword evidence="9" id="KW-0479">Metal-binding</keyword>
<evidence type="ECO:0000256" key="19">
    <source>
        <dbReference type="ARBA" id="ARBA00025833"/>
    </source>
</evidence>
<evidence type="ECO:0000256" key="7">
    <source>
        <dbReference type="ARBA" id="ARBA00022645"/>
    </source>
</evidence>
<sequence>MNRLFAHLRFALLAAFCALAVLARASGTEPESTAALLRDRALADTTAYRLVESLTTDVGARPAGSAADGAAVAWAVARFHALGYDKVYTEPVTFPVWRRVAESASVTGPVPRRLLITALGGSVGSGGPLQADVIAFEDVQALQAASPAAVQGRIVLLTRRMARRADGSGYAAVLPMRSAAASIAARKGARALLIRSLGTDNNRLPHTGSVVYEGGAAIPAAAVSGPDTDLLERLLRGTRPVEVRLDIEVDTGARYTSYNVIGEITGREPTREVVMMGAHLDSWDLGTGAVDDGFGVAVTMAAGAMIKAAHQVPARTVRVVLFANEENGFDGAQAYAARHAADRASHRIAVESDWGAGRIYALRHVPADPVLTGRLARVLQPLGIALDGAEGVPGPDVAFVAKRGAPWAQLAQDAADLFDHHHSANDTLDKIDPAALRQNVAAYAAFAWLMAN</sequence>
<evidence type="ECO:0000256" key="8">
    <source>
        <dbReference type="ARBA" id="ARBA00022670"/>
    </source>
</evidence>
<keyword evidence="11" id="KW-0378">Hydrolase</keyword>
<keyword evidence="15" id="KW-0482">Metalloprotease</keyword>
<dbReference type="RefSeq" id="WP_093557830.1">
    <property type="nucleotide sequence ID" value="NZ_FPBO01000024.1"/>
</dbReference>
<evidence type="ECO:0000256" key="3">
    <source>
        <dbReference type="ARBA" id="ARBA00004555"/>
    </source>
</evidence>
<keyword evidence="14" id="KW-0333">Golgi apparatus</keyword>
<dbReference type="EMBL" id="FPBO01000024">
    <property type="protein sequence ID" value="SFV05643.1"/>
    <property type="molecule type" value="Genomic_DNA"/>
</dbReference>
<gene>
    <name evidence="23" type="ORF">SAMN05216552_102459</name>
</gene>
<dbReference type="PANTHER" id="PTHR12053:SF3">
    <property type="entry name" value="CARBOXYPEPTIDASE Q"/>
    <property type="match status" value="1"/>
</dbReference>
<evidence type="ECO:0000256" key="17">
    <source>
        <dbReference type="ARBA" id="ARBA00023180"/>
    </source>
</evidence>
<evidence type="ECO:0000256" key="14">
    <source>
        <dbReference type="ARBA" id="ARBA00023034"/>
    </source>
</evidence>
<dbReference type="GO" id="GO:0005764">
    <property type="term" value="C:lysosome"/>
    <property type="evidence" value="ECO:0007669"/>
    <property type="project" value="UniProtKB-SubCell"/>
</dbReference>
<evidence type="ECO:0000259" key="22">
    <source>
        <dbReference type="Pfam" id="PF04389"/>
    </source>
</evidence>
<reference evidence="24" key="1">
    <citation type="submission" date="2016-10" db="EMBL/GenBank/DDBJ databases">
        <authorList>
            <person name="Varghese N."/>
            <person name="Submissions S."/>
        </authorList>
    </citation>
    <scope>NUCLEOTIDE SEQUENCE [LARGE SCALE GENOMIC DNA]</scope>
    <source>
        <strain evidence="24">CGMCC 1.11014</strain>
    </source>
</reference>
<evidence type="ECO:0000256" key="18">
    <source>
        <dbReference type="ARBA" id="ARBA00023228"/>
    </source>
</evidence>
<evidence type="ECO:0000256" key="13">
    <source>
        <dbReference type="ARBA" id="ARBA00022833"/>
    </source>
</evidence>
<evidence type="ECO:0000256" key="6">
    <source>
        <dbReference type="ARBA" id="ARBA00022525"/>
    </source>
</evidence>
<dbReference type="InterPro" id="IPR039866">
    <property type="entry name" value="CPQ"/>
</dbReference>
<accession>A0A1I7L7G6</accession>
<keyword evidence="12" id="KW-0256">Endoplasmic reticulum</keyword>
<evidence type="ECO:0000256" key="2">
    <source>
        <dbReference type="ARBA" id="ARBA00004371"/>
    </source>
</evidence>
<proteinExistence type="predicted"/>
<dbReference type="InterPro" id="IPR007484">
    <property type="entry name" value="Peptidase_M28"/>
</dbReference>
<evidence type="ECO:0000256" key="1">
    <source>
        <dbReference type="ARBA" id="ARBA00004240"/>
    </source>
</evidence>
<evidence type="ECO:0000256" key="16">
    <source>
        <dbReference type="ARBA" id="ARBA00023145"/>
    </source>
</evidence>
<evidence type="ECO:0000256" key="4">
    <source>
        <dbReference type="ARBA" id="ARBA00004613"/>
    </source>
</evidence>
<protein>
    <recommendedName>
        <fullName evidence="5">Carboxypeptidase Q</fullName>
    </recommendedName>
    <alternativeName>
        <fullName evidence="20">Plasma glutamate carboxypeptidase</fullName>
    </alternativeName>
</protein>
<feature type="chain" id="PRO_5011631013" description="Carboxypeptidase Q" evidence="21">
    <location>
        <begin position="26"/>
        <end position="452"/>
    </location>
</feature>
<evidence type="ECO:0000256" key="10">
    <source>
        <dbReference type="ARBA" id="ARBA00022729"/>
    </source>
</evidence>
<dbReference type="AlphaFoldDB" id="A0A1I7L7G6"/>
<dbReference type="SUPFAM" id="SSF53187">
    <property type="entry name" value="Zn-dependent exopeptidases"/>
    <property type="match status" value="1"/>
</dbReference>
<dbReference type="Gene3D" id="3.50.30.30">
    <property type="match status" value="1"/>
</dbReference>